<evidence type="ECO:0000256" key="1">
    <source>
        <dbReference type="SAM" id="Coils"/>
    </source>
</evidence>
<feature type="compositionally biased region" description="Basic and acidic residues" evidence="2">
    <location>
        <begin position="538"/>
        <end position="569"/>
    </location>
</feature>
<feature type="coiled-coil region" evidence="1">
    <location>
        <begin position="473"/>
        <end position="500"/>
    </location>
</feature>
<name>A0ABN7SJ10_OIKDI</name>
<proteinExistence type="predicted"/>
<reference evidence="3 4" key="1">
    <citation type="submission" date="2021-04" db="EMBL/GenBank/DDBJ databases">
        <authorList>
            <person name="Bliznina A."/>
        </authorList>
    </citation>
    <scope>NUCLEOTIDE SEQUENCE [LARGE SCALE GENOMIC DNA]</scope>
</reference>
<keyword evidence="1" id="KW-0175">Coiled coil</keyword>
<feature type="region of interest" description="Disordered" evidence="2">
    <location>
        <begin position="519"/>
        <end position="569"/>
    </location>
</feature>
<dbReference type="Proteomes" id="UP001158576">
    <property type="component" value="Chromosome XSR"/>
</dbReference>
<keyword evidence="4" id="KW-1185">Reference proteome</keyword>
<accession>A0ABN7SJ10</accession>
<gene>
    <name evidence="3" type="ORF">OKIOD_LOCUS7353</name>
</gene>
<protein>
    <submittedName>
        <fullName evidence="3">Oidioi.mRNA.OKI2018_I69.XSR.g15795.t1.cds</fullName>
    </submittedName>
</protein>
<feature type="coiled-coil region" evidence="1">
    <location>
        <begin position="116"/>
        <end position="207"/>
    </location>
</feature>
<feature type="coiled-coil region" evidence="1">
    <location>
        <begin position="354"/>
        <end position="402"/>
    </location>
</feature>
<evidence type="ECO:0000313" key="3">
    <source>
        <dbReference type="EMBL" id="CAG5098581.1"/>
    </source>
</evidence>
<evidence type="ECO:0000256" key="2">
    <source>
        <dbReference type="SAM" id="MobiDB-lite"/>
    </source>
</evidence>
<feature type="compositionally biased region" description="Basic and acidic residues" evidence="2">
    <location>
        <begin position="519"/>
        <end position="529"/>
    </location>
</feature>
<sequence length="842" mass="96824">MSSSESSAFEYRRRLPEVPRTVRFSGDVLNRIDDVADKIESVGSRMRQVENIISDSRVSPQSDQKSELIRLRDDVNRTLAAIDPGTASTHKEHFPTSFPSDGDAIRTNLQRINAKIFEVSSEKENQAKEIADLRQKLAESQIKAKLAEEEERNSMEKKLKEKSDREQFLTQHLSAVSERAETVSGRNYELQREMSDTQAENAKLRKDCQSLIQVSPRPIRIAQDEYATEANTSQTLEQFDDSFTDISSVEGDYYDQHLTLSVTESSDSEDSRHEYIPTPQNSPQDLRYRTRHAERLSGGTDAFGAKVHKWEDLFPSQEIEKLRLEQVEDKRLHNENERVTAQLGRQVAEHRTQSEHLLAETKRLTENLDTAKTQSNNISQQLKQAELIREQLGNENTRIRDELVTTSKKLSVTAESETELKEKVDAARLREVSIRAELDSVRERNGAFETKTVEIQKEAERFKNQAIKNDAENRCLKARISEMEAEITSLQNRLVTSEEHQSQTASQLFTAERKLRETTEHASRVEDTNRTSQQLQHQLEREIVKSREESNSLKDELQSTKEKLSHEQAKNQMLQRDLENLNERLNSDQAMNQRQIQCLREEHARDKKLLDERIVTLSSASAQDVKNAQDANTALRAELKAATDEVKHQTDKAKLARDGLRDAESKLKMTVIELEESKRANETLIAKNRTVKDNCDQFEKELLQSRQDVSKLEILLRRSCAIAKSREESDVPINELPGFIERLQQSNEALLAKTQQVTIELEQSKIKIEKQSRDFSSSRRQLHDELNAAKDEALSFTKKNSQLSVENQELKMKLQGHKDKFETLRSELDRAAMKREILKLDK</sequence>
<feature type="region of interest" description="Disordered" evidence="2">
    <location>
        <begin position="263"/>
        <end position="287"/>
    </location>
</feature>
<evidence type="ECO:0000313" key="4">
    <source>
        <dbReference type="Proteomes" id="UP001158576"/>
    </source>
</evidence>
<organism evidence="3 4">
    <name type="scientific">Oikopleura dioica</name>
    <name type="common">Tunicate</name>
    <dbReference type="NCBI Taxonomy" id="34765"/>
    <lineage>
        <taxon>Eukaryota</taxon>
        <taxon>Metazoa</taxon>
        <taxon>Chordata</taxon>
        <taxon>Tunicata</taxon>
        <taxon>Appendicularia</taxon>
        <taxon>Copelata</taxon>
        <taxon>Oikopleuridae</taxon>
        <taxon>Oikopleura</taxon>
    </lineage>
</organism>
<dbReference type="EMBL" id="OU015569">
    <property type="protein sequence ID" value="CAG5098581.1"/>
    <property type="molecule type" value="Genomic_DNA"/>
</dbReference>
<feature type="coiled-coil region" evidence="1">
    <location>
        <begin position="800"/>
        <end position="834"/>
    </location>
</feature>